<name>A0AAW1UMS0_9CUCU</name>
<dbReference type="SUPFAM" id="SSF54928">
    <property type="entry name" value="RNA-binding domain, RBD"/>
    <property type="match status" value="1"/>
</dbReference>
<dbReference type="AlphaFoldDB" id="A0AAW1UMS0"/>
<feature type="compositionally biased region" description="Basic residues" evidence="3">
    <location>
        <begin position="223"/>
        <end position="234"/>
    </location>
</feature>
<feature type="compositionally biased region" description="Polar residues" evidence="3">
    <location>
        <begin position="260"/>
        <end position="269"/>
    </location>
</feature>
<keyword evidence="1 2" id="KW-0694">RNA-binding</keyword>
<dbReference type="InterPro" id="IPR045844">
    <property type="entry name" value="RRM_Ist3-like"/>
</dbReference>
<accession>A0AAW1UMS0</accession>
<proteinExistence type="predicted"/>
<evidence type="ECO:0000256" key="1">
    <source>
        <dbReference type="ARBA" id="ARBA00022884"/>
    </source>
</evidence>
<organism evidence="5 6">
    <name type="scientific">Henosepilachna vigintioctopunctata</name>
    <dbReference type="NCBI Taxonomy" id="420089"/>
    <lineage>
        <taxon>Eukaryota</taxon>
        <taxon>Metazoa</taxon>
        <taxon>Ecdysozoa</taxon>
        <taxon>Arthropoda</taxon>
        <taxon>Hexapoda</taxon>
        <taxon>Insecta</taxon>
        <taxon>Pterygota</taxon>
        <taxon>Neoptera</taxon>
        <taxon>Endopterygota</taxon>
        <taxon>Coleoptera</taxon>
        <taxon>Polyphaga</taxon>
        <taxon>Cucujiformia</taxon>
        <taxon>Coccinelloidea</taxon>
        <taxon>Coccinellidae</taxon>
        <taxon>Epilachninae</taxon>
        <taxon>Epilachnini</taxon>
        <taxon>Henosepilachna</taxon>
    </lineage>
</organism>
<feature type="compositionally biased region" description="Basic and acidic residues" evidence="3">
    <location>
        <begin position="185"/>
        <end position="203"/>
    </location>
</feature>
<evidence type="ECO:0000256" key="2">
    <source>
        <dbReference type="PROSITE-ProRule" id="PRU00176"/>
    </source>
</evidence>
<dbReference type="EMBL" id="JARQZJ010000092">
    <property type="protein sequence ID" value="KAK9884374.1"/>
    <property type="molecule type" value="Genomic_DNA"/>
</dbReference>
<dbReference type="CDD" id="cd12411">
    <property type="entry name" value="RRM_ist3_like"/>
    <property type="match status" value="1"/>
</dbReference>
<evidence type="ECO:0000313" key="5">
    <source>
        <dbReference type="EMBL" id="KAK9884374.1"/>
    </source>
</evidence>
<dbReference type="Pfam" id="PF00076">
    <property type="entry name" value="RRM_1"/>
    <property type="match status" value="1"/>
</dbReference>
<feature type="region of interest" description="Disordered" evidence="3">
    <location>
        <begin position="185"/>
        <end position="308"/>
    </location>
</feature>
<dbReference type="SMART" id="SM00360">
    <property type="entry name" value="RRM"/>
    <property type="match status" value="1"/>
</dbReference>
<dbReference type="InterPro" id="IPR012677">
    <property type="entry name" value="Nucleotide-bd_a/b_plait_sf"/>
</dbReference>
<sequence length="308" mass="35976">MNPLTNMKNVTKLSEKELYSSNKTSWHDQYADSAWIFIGGLPYDLTEGDVICIFSQYGEIVNINLIRDKDNGKSKGYCFLCYEDQRSTVLAVDNFNGTKILNRILRVDHVSDYKIPKQGKKTDLETKKLYEEGCAPKPEPLKIINPLQEPQDVRETLADQIHASIKLPARLPIYPIKTEPLDEHSVKDEYEMTGIDKKREKNIRSNSPSNRDSSSASESYESKKRKKKKKSRRKSSSESDNEYNRRKKHKKHKYSKYKSEANSESNKQSTKSDNEKINKHKYDFVKEKVKYRRSRSRSLDRTYSRKKL</sequence>
<dbReference type="GO" id="GO:0071011">
    <property type="term" value="C:precatalytic spliceosome"/>
    <property type="evidence" value="ECO:0007669"/>
    <property type="project" value="TreeGrafter"/>
</dbReference>
<dbReference type="GO" id="GO:0071013">
    <property type="term" value="C:catalytic step 2 spliceosome"/>
    <property type="evidence" value="ECO:0007669"/>
    <property type="project" value="TreeGrafter"/>
</dbReference>
<dbReference type="PROSITE" id="PS50102">
    <property type="entry name" value="RRM"/>
    <property type="match status" value="1"/>
</dbReference>
<evidence type="ECO:0000259" key="4">
    <source>
        <dbReference type="PROSITE" id="PS50102"/>
    </source>
</evidence>
<dbReference type="FunFam" id="3.30.70.330:FF:000962">
    <property type="entry name" value="RBMX2 ortholog"/>
    <property type="match status" value="1"/>
</dbReference>
<feature type="compositionally biased region" description="Basic residues" evidence="3">
    <location>
        <begin position="245"/>
        <end position="256"/>
    </location>
</feature>
<dbReference type="Proteomes" id="UP001431783">
    <property type="component" value="Unassembled WGS sequence"/>
</dbReference>
<dbReference type="PANTHER" id="PTHR45880:SF1">
    <property type="entry name" value="RNA-BINDING MOTIF PROTEIN, X-LINKED 2"/>
    <property type="match status" value="1"/>
</dbReference>
<feature type="compositionally biased region" description="Basic and acidic residues" evidence="3">
    <location>
        <begin position="270"/>
        <end position="288"/>
    </location>
</feature>
<gene>
    <name evidence="5" type="ORF">WA026_005323</name>
</gene>
<feature type="compositionally biased region" description="Low complexity" evidence="3">
    <location>
        <begin position="204"/>
        <end position="219"/>
    </location>
</feature>
<dbReference type="InterPro" id="IPR051847">
    <property type="entry name" value="RNA_proc/Spliceosome_comp"/>
</dbReference>
<keyword evidence="6" id="KW-1185">Reference proteome</keyword>
<dbReference type="PANTHER" id="PTHR45880">
    <property type="entry name" value="RNA-BINDING MOTIF PROTEIN, X-LINKED 2"/>
    <property type="match status" value="1"/>
</dbReference>
<protein>
    <recommendedName>
        <fullName evidence="4">RRM domain-containing protein</fullName>
    </recommendedName>
</protein>
<dbReference type="GO" id="GO:0000398">
    <property type="term" value="P:mRNA splicing, via spliceosome"/>
    <property type="evidence" value="ECO:0007669"/>
    <property type="project" value="InterPro"/>
</dbReference>
<dbReference type="GO" id="GO:0003723">
    <property type="term" value="F:RNA binding"/>
    <property type="evidence" value="ECO:0007669"/>
    <property type="project" value="UniProtKB-UniRule"/>
</dbReference>
<feature type="domain" description="RRM" evidence="4">
    <location>
        <begin position="34"/>
        <end position="112"/>
    </location>
</feature>
<feature type="compositionally biased region" description="Basic and acidic residues" evidence="3">
    <location>
        <begin position="297"/>
        <end position="308"/>
    </location>
</feature>
<dbReference type="GO" id="GO:0005686">
    <property type="term" value="C:U2 snRNP"/>
    <property type="evidence" value="ECO:0007669"/>
    <property type="project" value="TreeGrafter"/>
</dbReference>
<dbReference type="InterPro" id="IPR035979">
    <property type="entry name" value="RBD_domain_sf"/>
</dbReference>
<evidence type="ECO:0000256" key="3">
    <source>
        <dbReference type="SAM" id="MobiDB-lite"/>
    </source>
</evidence>
<comment type="caution">
    <text evidence="5">The sequence shown here is derived from an EMBL/GenBank/DDBJ whole genome shotgun (WGS) entry which is preliminary data.</text>
</comment>
<reference evidence="5 6" key="1">
    <citation type="submission" date="2023-03" db="EMBL/GenBank/DDBJ databases">
        <title>Genome insight into feeding habits of ladybird beetles.</title>
        <authorList>
            <person name="Li H.-S."/>
            <person name="Huang Y.-H."/>
            <person name="Pang H."/>
        </authorList>
    </citation>
    <scope>NUCLEOTIDE SEQUENCE [LARGE SCALE GENOMIC DNA]</scope>
    <source>
        <strain evidence="5">SYSU_2023b</strain>
        <tissue evidence="5">Whole body</tissue>
    </source>
</reference>
<dbReference type="Gene3D" id="3.30.70.330">
    <property type="match status" value="1"/>
</dbReference>
<evidence type="ECO:0000313" key="6">
    <source>
        <dbReference type="Proteomes" id="UP001431783"/>
    </source>
</evidence>
<dbReference type="InterPro" id="IPR000504">
    <property type="entry name" value="RRM_dom"/>
</dbReference>